<dbReference type="Proteomes" id="UP000578569">
    <property type="component" value="Unassembled WGS sequence"/>
</dbReference>
<gene>
    <name evidence="2" type="ORF">FHS50_000970</name>
</gene>
<keyword evidence="1" id="KW-1133">Transmembrane helix</keyword>
<keyword evidence="3" id="KW-1185">Reference proteome</keyword>
<dbReference type="InterPro" id="IPR025461">
    <property type="entry name" value="ABA4-like"/>
</dbReference>
<reference evidence="2 3" key="1">
    <citation type="submission" date="2020-08" db="EMBL/GenBank/DDBJ databases">
        <title>Genomic Encyclopedia of Type Strains, Phase IV (KMG-IV): sequencing the most valuable type-strain genomes for metagenomic binning, comparative biology and taxonomic classification.</title>
        <authorList>
            <person name="Goeker M."/>
        </authorList>
    </citation>
    <scope>NUCLEOTIDE SEQUENCE [LARGE SCALE GENOMIC DNA]</scope>
    <source>
        <strain evidence="2 3">DSM 24194</strain>
    </source>
</reference>
<evidence type="ECO:0000313" key="3">
    <source>
        <dbReference type="Proteomes" id="UP000578569"/>
    </source>
</evidence>
<dbReference type="Pfam" id="PF14108">
    <property type="entry name" value="ABA4-like"/>
    <property type="match status" value="1"/>
</dbReference>
<feature type="transmembrane region" description="Helical" evidence="1">
    <location>
        <begin position="35"/>
        <end position="55"/>
    </location>
</feature>
<protein>
    <recommendedName>
        <fullName evidence="4">DUF4281 domain-containing protein</fullName>
    </recommendedName>
</protein>
<dbReference type="AlphaFoldDB" id="A0A839Z1L8"/>
<dbReference type="EMBL" id="JACICF010000001">
    <property type="protein sequence ID" value="MBB3763947.1"/>
    <property type="molecule type" value="Genomic_DNA"/>
</dbReference>
<sequence>MDWGLLFGAVNIIALIGWGLLFVARRGPLLHSTILYLGVTLLSAIYAAAFAGLLLTDGLGEGGFGSIADIRALFASDAGIVIGWTHYLAFDLFVGLWIAREADQRGFSRLAQVPVLALTLMAGPAGLLLWMLLRGRKKIRRG</sequence>
<name>A0A839Z1L8_9SPHN</name>
<accession>A0A839Z1L8</accession>
<keyword evidence="1" id="KW-0812">Transmembrane</keyword>
<feature type="transmembrane region" description="Helical" evidence="1">
    <location>
        <begin position="6"/>
        <end position="23"/>
    </location>
</feature>
<comment type="caution">
    <text evidence="2">The sequence shown here is derived from an EMBL/GenBank/DDBJ whole genome shotgun (WGS) entry which is preliminary data.</text>
</comment>
<feature type="transmembrane region" description="Helical" evidence="1">
    <location>
        <begin position="113"/>
        <end position="133"/>
    </location>
</feature>
<organism evidence="2 3">
    <name type="scientific">Sphingomicrobium lutaoense</name>
    <dbReference type="NCBI Taxonomy" id="515949"/>
    <lineage>
        <taxon>Bacteria</taxon>
        <taxon>Pseudomonadati</taxon>
        <taxon>Pseudomonadota</taxon>
        <taxon>Alphaproteobacteria</taxon>
        <taxon>Sphingomonadales</taxon>
        <taxon>Sphingomonadaceae</taxon>
        <taxon>Sphingomicrobium</taxon>
    </lineage>
</organism>
<keyword evidence="1" id="KW-0472">Membrane</keyword>
<evidence type="ECO:0000256" key="1">
    <source>
        <dbReference type="SAM" id="Phobius"/>
    </source>
</evidence>
<evidence type="ECO:0008006" key="4">
    <source>
        <dbReference type="Google" id="ProtNLM"/>
    </source>
</evidence>
<evidence type="ECO:0000313" key="2">
    <source>
        <dbReference type="EMBL" id="MBB3763947.1"/>
    </source>
</evidence>
<proteinExistence type="predicted"/>
<dbReference type="RefSeq" id="WP_183933247.1">
    <property type="nucleotide sequence ID" value="NZ_JACICF010000001.1"/>
</dbReference>